<keyword evidence="2 4" id="KW-0479">Metal-binding</keyword>
<dbReference type="Proteomes" id="UP000242502">
    <property type="component" value="Unassembled WGS sequence"/>
</dbReference>
<evidence type="ECO:0000256" key="3">
    <source>
        <dbReference type="ARBA" id="ARBA00023004"/>
    </source>
</evidence>
<evidence type="ECO:0000256" key="2">
    <source>
        <dbReference type="ARBA" id="ARBA00022723"/>
    </source>
</evidence>
<keyword evidence="3 4" id="KW-0408">Iron</keyword>
<dbReference type="STRING" id="62101.AB835_06950"/>
<evidence type="ECO:0000259" key="5">
    <source>
        <dbReference type="PROSITE" id="PS51007"/>
    </source>
</evidence>
<dbReference type="AlphaFoldDB" id="A0A1D2QQI5"/>
<dbReference type="SUPFAM" id="SSF46626">
    <property type="entry name" value="Cytochrome c"/>
    <property type="match status" value="1"/>
</dbReference>
<evidence type="ECO:0000256" key="4">
    <source>
        <dbReference type="PROSITE-ProRule" id="PRU00433"/>
    </source>
</evidence>
<protein>
    <submittedName>
        <fullName evidence="6">Cytochrome C oxidase Cbb3</fullName>
    </submittedName>
</protein>
<name>A0A1D2QQI5_9GAMM</name>
<dbReference type="EMBL" id="MDLC01000020">
    <property type="protein sequence ID" value="ODS23793.1"/>
    <property type="molecule type" value="Genomic_DNA"/>
</dbReference>
<dbReference type="GO" id="GO:0009055">
    <property type="term" value="F:electron transfer activity"/>
    <property type="evidence" value="ECO:0007669"/>
    <property type="project" value="InterPro"/>
</dbReference>
<accession>A0A1D2QQI5</accession>
<proteinExistence type="predicted"/>
<dbReference type="PROSITE" id="PS51007">
    <property type="entry name" value="CYTC"/>
    <property type="match status" value="1"/>
</dbReference>
<dbReference type="InterPro" id="IPR036909">
    <property type="entry name" value="Cyt_c-like_dom_sf"/>
</dbReference>
<dbReference type="Pfam" id="PF13442">
    <property type="entry name" value="Cytochrome_CBB3"/>
    <property type="match status" value="1"/>
</dbReference>
<dbReference type="GO" id="GO:0020037">
    <property type="term" value="F:heme binding"/>
    <property type="evidence" value="ECO:0007669"/>
    <property type="project" value="InterPro"/>
</dbReference>
<sequence>MKIIIGLFIVTILGGVGFIYSGLYPIGADNRHNALTFWLLETLRKKSISRASKDIEVPDLSDPQLLLSGGADYNDMCVGCHLKPGVTETDMTLGLYPAPPNLTLASDQHDHNHGEGGYDDPVVMTRQQFWVIKHGIIASGMAAFGPTHSDERIWAMVAFLRKLPELNETQYQILTARK</sequence>
<evidence type="ECO:0000256" key="1">
    <source>
        <dbReference type="ARBA" id="ARBA00022617"/>
    </source>
</evidence>
<comment type="caution">
    <text evidence="6">The sequence shown here is derived from an EMBL/GenBank/DDBJ whole genome shotgun (WGS) entry which is preliminary data.</text>
</comment>
<dbReference type="GO" id="GO:0046872">
    <property type="term" value="F:metal ion binding"/>
    <property type="evidence" value="ECO:0007669"/>
    <property type="project" value="UniProtKB-KW"/>
</dbReference>
<evidence type="ECO:0000313" key="6">
    <source>
        <dbReference type="EMBL" id="ODS23793.1"/>
    </source>
</evidence>
<dbReference type="InterPro" id="IPR009056">
    <property type="entry name" value="Cyt_c-like_dom"/>
</dbReference>
<feature type="domain" description="Cytochrome c" evidence="5">
    <location>
        <begin position="64"/>
        <end position="164"/>
    </location>
</feature>
<keyword evidence="1 4" id="KW-0349">Heme</keyword>
<reference evidence="6 7" key="1">
    <citation type="journal article" date="2016" name="Appl. Environ. Microbiol.">
        <title>Lack of Overt Genome Reduction in the Bryostatin-Producing Bryozoan Symbiont "Candidatus Endobugula sertula".</title>
        <authorList>
            <person name="Miller I.J."/>
            <person name="Vanee N."/>
            <person name="Fong S.S."/>
            <person name="Lim-Fong G.E."/>
            <person name="Kwan J.C."/>
        </authorList>
    </citation>
    <scope>NUCLEOTIDE SEQUENCE [LARGE SCALE GENOMIC DNA]</scope>
    <source>
        <strain evidence="6">AB1-4</strain>
    </source>
</reference>
<evidence type="ECO:0000313" key="7">
    <source>
        <dbReference type="Proteomes" id="UP000242502"/>
    </source>
</evidence>
<gene>
    <name evidence="6" type="ORF">AB835_06950</name>
</gene>
<organism evidence="6 7">
    <name type="scientific">Candidatus Endobugula sertula</name>
    <name type="common">Bugula neritina bacterial symbiont</name>
    <dbReference type="NCBI Taxonomy" id="62101"/>
    <lineage>
        <taxon>Bacteria</taxon>
        <taxon>Pseudomonadati</taxon>
        <taxon>Pseudomonadota</taxon>
        <taxon>Gammaproteobacteria</taxon>
        <taxon>Cellvibrionales</taxon>
        <taxon>Cellvibrionaceae</taxon>
        <taxon>Candidatus Endobugula</taxon>
    </lineage>
</organism>
<dbReference type="Gene3D" id="1.10.760.10">
    <property type="entry name" value="Cytochrome c-like domain"/>
    <property type="match status" value="1"/>
</dbReference>